<dbReference type="AlphaFoldDB" id="B4VKV8"/>
<protein>
    <submittedName>
        <fullName evidence="1">Conserved domain protein</fullName>
    </submittedName>
</protein>
<dbReference type="Pfam" id="PF08865">
    <property type="entry name" value="DUF1830"/>
    <property type="match status" value="1"/>
</dbReference>
<reference evidence="1 2" key="1">
    <citation type="submission" date="2008-07" db="EMBL/GenBank/DDBJ databases">
        <authorList>
            <person name="Tandeau de Marsac N."/>
            <person name="Ferriera S."/>
            <person name="Johnson J."/>
            <person name="Kravitz S."/>
            <person name="Beeson K."/>
            <person name="Sutton G."/>
            <person name="Rogers Y.-H."/>
            <person name="Friedman R."/>
            <person name="Frazier M."/>
            <person name="Venter J.C."/>
        </authorList>
    </citation>
    <scope>NUCLEOTIDE SEQUENCE [LARGE SCALE GENOMIC DNA]</scope>
    <source>
        <strain evidence="1 2">PCC 7420</strain>
    </source>
</reference>
<evidence type="ECO:0000313" key="2">
    <source>
        <dbReference type="Proteomes" id="UP000003835"/>
    </source>
</evidence>
<sequence>MFNSLPTEYTNRVLCYYTNTSKQIQIIRITDIPNWYFERILFPQQRLLFEAIPHAHLEVYKKRFGVADLVAKILCDFLQVQQEAEAPSPLYSARQ</sequence>
<proteinExistence type="predicted"/>
<dbReference type="OrthoDB" id="460810at2"/>
<dbReference type="HOGENOM" id="CLU_144128_2_0_3"/>
<accession>B4VKV8</accession>
<dbReference type="STRING" id="118168.MC7420_451"/>
<evidence type="ECO:0000313" key="1">
    <source>
        <dbReference type="EMBL" id="EDX77314.1"/>
    </source>
</evidence>
<dbReference type="RefSeq" id="WP_006099426.1">
    <property type="nucleotide sequence ID" value="NZ_DS989844.1"/>
</dbReference>
<name>B4VKV8_9CYAN</name>
<gene>
    <name evidence="1" type="ORF">MC7420_451</name>
</gene>
<organism evidence="1 2">
    <name type="scientific">Coleofasciculus chthonoplastes PCC 7420</name>
    <dbReference type="NCBI Taxonomy" id="118168"/>
    <lineage>
        <taxon>Bacteria</taxon>
        <taxon>Bacillati</taxon>
        <taxon>Cyanobacteriota</taxon>
        <taxon>Cyanophyceae</taxon>
        <taxon>Coleofasciculales</taxon>
        <taxon>Coleofasciculaceae</taxon>
        <taxon>Coleofasciculus</taxon>
    </lineage>
</organism>
<dbReference type="InterPro" id="IPR014964">
    <property type="entry name" value="DUF1830"/>
</dbReference>
<dbReference type="EMBL" id="DS989844">
    <property type="protein sequence ID" value="EDX77314.1"/>
    <property type="molecule type" value="Genomic_DNA"/>
</dbReference>
<keyword evidence="2" id="KW-1185">Reference proteome</keyword>
<dbReference type="Proteomes" id="UP000003835">
    <property type="component" value="Unassembled WGS sequence"/>
</dbReference>